<proteinExistence type="inferred from homology"/>
<dbReference type="Pfam" id="PF01546">
    <property type="entry name" value="Peptidase_M20"/>
    <property type="match status" value="1"/>
</dbReference>
<dbReference type="NCBIfam" id="TIGR01891">
    <property type="entry name" value="amidohydrolases"/>
    <property type="match status" value="1"/>
</dbReference>
<dbReference type="InterPro" id="IPR036264">
    <property type="entry name" value="Bact_exopeptidase_dim_dom"/>
</dbReference>
<feature type="binding site" evidence="3">
    <location>
        <position position="166"/>
    </location>
    <ligand>
        <name>Mn(2+)</name>
        <dbReference type="ChEBI" id="CHEBI:29035"/>
        <label>2</label>
    </ligand>
</feature>
<sequence>MCTEKIKILSEKYYKKMVKLRHEFHMHPELAFKEVNTSKIVEEELKKLNIEVKTNIAKTGVIGLIKGKYPGKTVLLRADMDALPIKEEINLEYKSKVDGVMHACGHDGHTAALLGTAMILNELKDKLKGNVKLIFQPAEEGDGGAKIMIEEGVLENPKVDAAFACHLWGEVKEGCIKLKNGPIMASSDDFKFKILGKGGHGATPHLCIDPINIAIQVISNIQIFVNRKINPLEPVVLSFCSIHGGEGINSIPDEVEVTGTIRTFDNDTRDFIIKAFEDILRTVTESQGAKYIFQCESFAPPVINDYHMTELVKMSACQILGKDKVLEAKEPDMGAEDFAFFSNSVPSALFFVGIMKEKKIIHHNGNFAWNDENLLTACQCLSQIVVNFLNS</sequence>
<keyword evidence="3" id="KW-0464">Manganese</keyword>
<keyword evidence="6" id="KW-1185">Reference proteome</keyword>
<comment type="caution">
    <text evidence="5">The sequence shown here is derived from an EMBL/GenBank/DDBJ whole genome shotgun (WGS) entry which is preliminary data.</text>
</comment>
<dbReference type="InterPro" id="IPR002933">
    <property type="entry name" value="Peptidase_M20"/>
</dbReference>
<dbReference type="InterPro" id="IPR011650">
    <property type="entry name" value="Peptidase_M20_dimer"/>
</dbReference>
<dbReference type="Gene3D" id="3.40.630.10">
    <property type="entry name" value="Zn peptidases"/>
    <property type="match status" value="1"/>
</dbReference>
<dbReference type="GO" id="GO:0016787">
    <property type="term" value="F:hydrolase activity"/>
    <property type="evidence" value="ECO:0007669"/>
    <property type="project" value="UniProtKB-KW"/>
</dbReference>
<gene>
    <name evidence="5" type="ORF">HGG79_10430</name>
</gene>
<dbReference type="FunFam" id="3.30.70.360:FF:000014">
    <property type="entry name" value="N-acyl-L-amino acid amidohydrolase"/>
    <property type="match status" value="1"/>
</dbReference>
<dbReference type="SUPFAM" id="SSF55031">
    <property type="entry name" value="Bacterial exopeptidase dimerisation domain"/>
    <property type="match status" value="1"/>
</dbReference>
<accession>A0A923EC01</accession>
<dbReference type="EMBL" id="JAAZWO010000011">
    <property type="protein sequence ID" value="MBC2398189.1"/>
    <property type="molecule type" value="Genomic_DNA"/>
</dbReference>
<evidence type="ECO:0000259" key="4">
    <source>
        <dbReference type="Pfam" id="PF07687"/>
    </source>
</evidence>
<comment type="cofactor">
    <cofactor evidence="3">
        <name>Mn(2+)</name>
        <dbReference type="ChEBI" id="CHEBI:29035"/>
    </cofactor>
    <text evidence="3">The Mn(2+) ion enhances activity.</text>
</comment>
<dbReference type="Pfam" id="PF07687">
    <property type="entry name" value="M20_dimer"/>
    <property type="match status" value="1"/>
</dbReference>
<protein>
    <submittedName>
        <fullName evidence="5">Amidohydrolase</fullName>
    </submittedName>
</protein>
<dbReference type="InterPro" id="IPR017439">
    <property type="entry name" value="Amidohydrolase"/>
</dbReference>
<comment type="similarity">
    <text evidence="1">Belongs to the peptidase M20 family.</text>
</comment>
<dbReference type="GO" id="GO:0046872">
    <property type="term" value="F:metal ion binding"/>
    <property type="evidence" value="ECO:0007669"/>
    <property type="project" value="UniProtKB-KW"/>
</dbReference>
<evidence type="ECO:0000313" key="5">
    <source>
        <dbReference type="EMBL" id="MBC2398189.1"/>
    </source>
</evidence>
<dbReference type="RefSeq" id="WP_035145606.1">
    <property type="nucleotide sequence ID" value="NZ_JAAZWO010000011.1"/>
</dbReference>
<feature type="binding site" evidence="3">
    <location>
        <position position="104"/>
    </location>
    <ligand>
        <name>Mn(2+)</name>
        <dbReference type="ChEBI" id="CHEBI:29035"/>
        <label>2</label>
    </ligand>
</feature>
<dbReference type="AlphaFoldDB" id="A0A923EC01"/>
<name>A0A923EC01_CLOTT</name>
<dbReference type="PANTHER" id="PTHR11014">
    <property type="entry name" value="PEPTIDASE M20 FAMILY MEMBER"/>
    <property type="match status" value="1"/>
</dbReference>
<dbReference type="PANTHER" id="PTHR11014:SF63">
    <property type="entry name" value="METALLOPEPTIDASE, PUTATIVE (AFU_ORTHOLOGUE AFUA_6G09600)-RELATED"/>
    <property type="match status" value="1"/>
</dbReference>
<dbReference type="CDD" id="cd03886">
    <property type="entry name" value="M20_Acy1"/>
    <property type="match status" value="1"/>
</dbReference>
<organism evidence="5 6">
    <name type="scientific">Clostridium tetanomorphum</name>
    <dbReference type="NCBI Taxonomy" id="1553"/>
    <lineage>
        <taxon>Bacteria</taxon>
        <taxon>Bacillati</taxon>
        <taxon>Bacillota</taxon>
        <taxon>Clostridia</taxon>
        <taxon>Eubacteriales</taxon>
        <taxon>Clostridiaceae</taxon>
        <taxon>Clostridium</taxon>
    </lineage>
</organism>
<evidence type="ECO:0000256" key="2">
    <source>
        <dbReference type="ARBA" id="ARBA00022801"/>
    </source>
</evidence>
<dbReference type="Gene3D" id="3.30.70.360">
    <property type="match status" value="1"/>
</dbReference>
<feature type="binding site" evidence="3">
    <location>
        <position position="140"/>
    </location>
    <ligand>
        <name>Mn(2+)</name>
        <dbReference type="ChEBI" id="CHEBI:29035"/>
        <label>2</label>
    </ligand>
</feature>
<keyword evidence="2" id="KW-0378">Hydrolase</keyword>
<reference evidence="5 6" key="1">
    <citation type="submission" date="2020-04" db="EMBL/GenBank/DDBJ databases">
        <title>Genomic insights into acetone-butanol-ethanol (ABE) fermentation by sequencing solventogenic clostridia strains.</title>
        <authorList>
            <person name="Brown S."/>
        </authorList>
    </citation>
    <scope>NUCLEOTIDE SEQUENCE [LARGE SCALE GENOMIC DNA]</scope>
    <source>
        <strain evidence="5 6">DJ011</strain>
    </source>
</reference>
<dbReference type="PIRSF" id="PIRSF005962">
    <property type="entry name" value="Pept_M20D_amidohydro"/>
    <property type="match status" value="1"/>
</dbReference>
<dbReference type="SUPFAM" id="SSF53187">
    <property type="entry name" value="Zn-dependent exopeptidases"/>
    <property type="match status" value="1"/>
</dbReference>
<evidence type="ECO:0000256" key="3">
    <source>
        <dbReference type="PIRSR" id="PIRSR005962-1"/>
    </source>
</evidence>
<evidence type="ECO:0000313" key="6">
    <source>
        <dbReference type="Proteomes" id="UP000563151"/>
    </source>
</evidence>
<feature type="domain" description="Peptidase M20 dimerisation" evidence="4">
    <location>
        <begin position="189"/>
        <end position="283"/>
    </location>
</feature>
<keyword evidence="3" id="KW-0479">Metal-binding</keyword>
<evidence type="ECO:0000256" key="1">
    <source>
        <dbReference type="ARBA" id="ARBA00006153"/>
    </source>
</evidence>
<dbReference type="Proteomes" id="UP000563151">
    <property type="component" value="Unassembled WGS sequence"/>
</dbReference>
<feature type="binding site" evidence="3">
    <location>
        <position position="106"/>
    </location>
    <ligand>
        <name>Mn(2+)</name>
        <dbReference type="ChEBI" id="CHEBI:29035"/>
        <label>2</label>
    </ligand>
</feature>
<feature type="binding site" evidence="3">
    <location>
        <position position="363"/>
    </location>
    <ligand>
        <name>Mn(2+)</name>
        <dbReference type="ChEBI" id="CHEBI:29035"/>
        <label>2</label>
    </ligand>
</feature>